<dbReference type="EMBL" id="CYSE01000006">
    <property type="protein sequence ID" value="CUH80933.1"/>
    <property type="molecule type" value="Genomic_DNA"/>
</dbReference>
<accession>A0A0P1H1T1</accession>
<dbReference type="Proteomes" id="UP000054935">
    <property type="component" value="Unassembled WGS sequence"/>
</dbReference>
<dbReference type="AlphaFoldDB" id="A0A0P1H1T1"/>
<keyword evidence="2" id="KW-1185">Reference proteome</keyword>
<proteinExistence type="predicted"/>
<name>A0A0P1H1T1_9RHOB</name>
<evidence type="ECO:0000313" key="1">
    <source>
        <dbReference type="EMBL" id="CUH80933.1"/>
    </source>
</evidence>
<gene>
    <name evidence="1" type="ORF">TRN7648_03243</name>
</gene>
<organism evidence="1 2">
    <name type="scientific">Tropicibacter naphthalenivorans</name>
    <dbReference type="NCBI Taxonomy" id="441103"/>
    <lineage>
        <taxon>Bacteria</taxon>
        <taxon>Pseudomonadati</taxon>
        <taxon>Pseudomonadota</taxon>
        <taxon>Alphaproteobacteria</taxon>
        <taxon>Rhodobacterales</taxon>
        <taxon>Roseobacteraceae</taxon>
        <taxon>Tropicibacter</taxon>
    </lineage>
</organism>
<evidence type="ECO:0000313" key="2">
    <source>
        <dbReference type="Proteomes" id="UP000054935"/>
    </source>
</evidence>
<reference evidence="1 2" key="1">
    <citation type="submission" date="2015-09" db="EMBL/GenBank/DDBJ databases">
        <authorList>
            <consortium name="Swine Surveillance"/>
        </authorList>
    </citation>
    <scope>NUCLEOTIDE SEQUENCE [LARGE SCALE GENOMIC DNA]</scope>
    <source>
        <strain evidence="1 2">CECT 7648</strain>
    </source>
</reference>
<protein>
    <submittedName>
        <fullName evidence="1">Uncharacterized protein</fullName>
    </submittedName>
</protein>
<sequence length="80" mass="9170">MRISSKIRSVAVNREMKATSIPKRSRKADSTFCFFQRRFSGWLAMSVASSSPKLGESIKNPLPVETRVFATFYFLADLYR</sequence>